<protein>
    <submittedName>
        <fullName evidence="1">Uncharacterized protein</fullName>
    </submittedName>
</protein>
<dbReference type="EMBL" id="GBXM01056156">
    <property type="protein sequence ID" value="JAH52421.1"/>
    <property type="molecule type" value="Transcribed_RNA"/>
</dbReference>
<dbReference type="AlphaFoldDB" id="A0A0E9TFP5"/>
<accession>A0A0E9TFP5</accession>
<reference evidence="1" key="2">
    <citation type="journal article" date="2015" name="Fish Shellfish Immunol.">
        <title>Early steps in the European eel (Anguilla anguilla)-Vibrio vulnificus interaction in the gills: Role of the RtxA13 toxin.</title>
        <authorList>
            <person name="Callol A."/>
            <person name="Pajuelo D."/>
            <person name="Ebbesson L."/>
            <person name="Teles M."/>
            <person name="MacKenzie S."/>
            <person name="Amaro C."/>
        </authorList>
    </citation>
    <scope>NUCLEOTIDE SEQUENCE</scope>
</reference>
<name>A0A0E9TFP5_ANGAN</name>
<proteinExistence type="predicted"/>
<organism evidence="1">
    <name type="scientific">Anguilla anguilla</name>
    <name type="common">European freshwater eel</name>
    <name type="synonym">Muraena anguilla</name>
    <dbReference type="NCBI Taxonomy" id="7936"/>
    <lineage>
        <taxon>Eukaryota</taxon>
        <taxon>Metazoa</taxon>
        <taxon>Chordata</taxon>
        <taxon>Craniata</taxon>
        <taxon>Vertebrata</taxon>
        <taxon>Euteleostomi</taxon>
        <taxon>Actinopterygii</taxon>
        <taxon>Neopterygii</taxon>
        <taxon>Teleostei</taxon>
        <taxon>Anguilliformes</taxon>
        <taxon>Anguillidae</taxon>
        <taxon>Anguilla</taxon>
    </lineage>
</organism>
<reference evidence="1" key="1">
    <citation type="submission" date="2014-11" db="EMBL/GenBank/DDBJ databases">
        <authorList>
            <person name="Amaro Gonzalez C."/>
        </authorList>
    </citation>
    <scope>NUCLEOTIDE SEQUENCE</scope>
</reference>
<evidence type="ECO:0000313" key="1">
    <source>
        <dbReference type="EMBL" id="JAH52421.1"/>
    </source>
</evidence>
<sequence length="74" mass="8542">MDTENMHKDRDCQDIIEHGYFIICSRFNTFEILQGNNSHITFYMLICAISLPGKWQCPQSVLLFSQGAVETQNV</sequence>